<evidence type="ECO:0000313" key="2">
    <source>
        <dbReference type="EMBL" id="GMF18180.1"/>
    </source>
</evidence>
<keyword evidence="3" id="KW-1185">Reference proteome</keyword>
<dbReference type="AlphaFoldDB" id="A0A9W6TQW3"/>
<gene>
    <name evidence="2" type="ORF">Pfra01_000151400</name>
</gene>
<feature type="domain" description="PiggyBac transposable element-derived protein" evidence="1">
    <location>
        <begin position="29"/>
        <end position="124"/>
    </location>
</feature>
<dbReference type="InterPro" id="IPR029526">
    <property type="entry name" value="PGBD"/>
</dbReference>
<dbReference type="Proteomes" id="UP001165121">
    <property type="component" value="Unassembled WGS sequence"/>
</dbReference>
<protein>
    <submittedName>
        <fullName evidence="2">Unnamed protein product</fullName>
    </submittedName>
</protein>
<evidence type="ECO:0000313" key="3">
    <source>
        <dbReference type="Proteomes" id="UP001165121"/>
    </source>
</evidence>
<dbReference type="EMBL" id="BSXT01000119">
    <property type="protein sequence ID" value="GMF18180.1"/>
    <property type="molecule type" value="Genomic_DNA"/>
</dbReference>
<dbReference type="OrthoDB" id="7681398at2759"/>
<dbReference type="PANTHER" id="PTHR46599">
    <property type="entry name" value="PIGGYBAC TRANSPOSABLE ELEMENT-DERIVED PROTEIN 4"/>
    <property type="match status" value="1"/>
</dbReference>
<accession>A0A9W6TQW3</accession>
<organism evidence="2 3">
    <name type="scientific">Phytophthora fragariaefolia</name>
    <dbReference type="NCBI Taxonomy" id="1490495"/>
    <lineage>
        <taxon>Eukaryota</taxon>
        <taxon>Sar</taxon>
        <taxon>Stramenopiles</taxon>
        <taxon>Oomycota</taxon>
        <taxon>Peronosporomycetes</taxon>
        <taxon>Peronosporales</taxon>
        <taxon>Peronosporaceae</taxon>
        <taxon>Phytophthora</taxon>
    </lineage>
</organism>
<dbReference type="PANTHER" id="PTHR46599:SF3">
    <property type="entry name" value="PIGGYBAC TRANSPOSABLE ELEMENT-DERIVED PROTEIN 4"/>
    <property type="match status" value="1"/>
</dbReference>
<dbReference type="Pfam" id="PF13843">
    <property type="entry name" value="DDE_Tnp_1_7"/>
    <property type="match status" value="1"/>
</dbReference>
<sequence>MSVSEDTLILFWMHKSVIMSNTDCLMCYRVQYRFEVYLGKAGSADGVALRDERTGPVSVVRNLRAAFGDGPFPEKRLIVIDRFYASVPLAMQLWTMGYYSVGAVQTNRKGLAAQIVSPKKANKKKQSRPAGIERGTFTYAESSLVPRMRTTKWWANHPSVPFVNRR</sequence>
<evidence type="ECO:0000259" key="1">
    <source>
        <dbReference type="Pfam" id="PF13843"/>
    </source>
</evidence>
<comment type="caution">
    <text evidence="2">The sequence shown here is derived from an EMBL/GenBank/DDBJ whole genome shotgun (WGS) entry which is preliminary data.</text>
</comment>
<name>A0A9W6TQW3_9STRA</name>
<reference evidence="2" key="1">
    <citation type="submission" date="2023-04" db="EMBL/GenBank/DDBJ databases">
        <title>Phytophthora fragariaefolia NBRC 109709.</title>
        <authorList>
            <person name="Ichikawa N."/>
            <person name="Sato H."/>
            <person name="Tonouchi N."/>
        </authorList>
    </citation>
    <scope>NUCLEOTIDE SEQUENCE</scope>
    <source>
        <strain evidence="2">NBRC 109709</strain>
    </source>
</reference>
<proteinExistence type="predicted"/>